<dbReference type="InterPro" id="IPR017853">
    <property type="entry name" value="GH"/>
</dbReference>
<dbReference type="Gene3D" id="3.20.20.80">
    <property type="entry name" value="Glycosidases"/>
    <property type="match status" value="4"/>
</dbReference>
<dbReference type="Gene3D" id="1.10.150.200">
    <property type="entry name" value="Maltooligosyl trehalose synthase, domain 3"/>
    <property type="match status" value="1"/>
</dbReference>
<dbReference type="Pfam" id="PF00128">
    <property type="entry name" value="Alpha-amylase"/>
    <property type="match status" value="1"/>
</dbReference>
<gene>
    <name evidence="2" type="primary">treY</name>
    <name evidence="2" type="ORF">ENV62_05205</name>
</gene>
<dbReference type="GO" id="GO:0005992">
    <property type="term" value="P:trehalose biosynthetic process"/>
    <property type="evidence" value="ECO:0007669"/>
    <property type="project" value="TreeGrafter"/>
</dbReference>
<dbReference type="SUPFAM" id="SSF51445">
    <property type="entry name" value="(Trans)glycosidases"/>
    <property type="match status" value="1"/>
</dbReference>
<name>A0A7C3WT47_9BACT</name>
<dbReference type="GO" id="GO:0030980">
    <property type="term" value="P:alpha-glucan catabolic process"/>
    <property type="evidence" value="ECO:0007669"/>
    <property type="project" value="TreeGrafter"/>
</dbReference>
<evidence type="ECO:0000259" key="1">
    <source>
        <dbReference type="SMART" id="SM00642"/>
    </source>
</evidence>
<dbReference type="SMART" id="SM00642">
    <property type="entry name" value="Aamy"/>
    <property type="match status" value="1"/>
</dbReference>
<protein>
    <submittedName>
        <fullName evidence="2">Malto-oligosyltrehalose synthase</fullName>
    </submittedName>
</protein>
<dbReference type="CDD" id="cd11336">
    <property type="entry name" value="AmyAc_MTSase"/>
    <property type="match status" value="1"/>
</dbReference>
<reference evidence="2" key="1">
    <citation type="journal article" date="2020" name="mSystems">
        <title>Genome- and Community-Level Interaction Insights into Carbon Utilization and Element Cycling Functions of Hydrothermarchaeota in Hydrothermal Sediment.</title>
        <authorList>
            <person name="Zhou Z."/>
            <person name="Liu Y."/>
            <person name="Xu W."/>
            <person name="Pan J."/>
            <person name="Luo Z.H."/>
            <person name="Li M."/>
        </authorList>
    </citation>
    <scope>NUCLEOTIDE SEQUENCE [LARGE SCALE GENOMIC DNA]</scope>
    <source>
        <strain evidence="2">SpSt-776</strain>
    </source>
</reference>
<dbReference type="InterPro" id="IPR012767">
    <property type="entry name" value="Trehalose_TreY"/>
</dbReference>
<organism evidence="2">
    <name type="scientific">Desulfobacca acetoxidans</name>
    <dbReference type="NCBI Taxonomy" id="60893"/>
    <lineage>
        <taxon>Bacteria</taxon>
        <taxon>Pseudomonadati</taxon>
        <taxon>Thermodesulfobacteriota</taxon>
        <taxon>Desulfobaccia</taxon>
        <taxon>Desulfobaccales</taxon>
        <taxon>Desulfobaccaceae</taxon>
        <taxon>Desulfobacca</taxon>
    </lineage>
</organism>
<comment type="caution">
    <text evidence="2">The sequence shown here is derived from an EMBL/GenBank/DDBJ whole genome shotgun (WGS) entry which is preliminary data.</text>
</comment>
<dbReference type="AlphaFoldDB" id="A0A7C3WT47"/>
<dbReference type="PANTHER" id="PTHR10357:SF216">
    <property type="entry name" value="MALTOOLIGOSYL TREHALOSE SYNTHASE-RELATED"/>
    <property type="match status" value="1"/>
</dbReference>
<dbReference type="GO" id="GO:0047470">
    <property type="term" value="F:(1,4)-alpha-D-glucan 1-alpha-D-glucosylmutase activity"/>
    <property type="evidence" value="ECO:0007669"/>
    <property type="project" value="TreeGrafter"/>
</dbReference>
<evidence type="ECO:0000313" key="2">
    <source>
        <dbReference type="EMBL" id="HGB14617.1"/>
    </source>
</evidence>
<dbReference type="PANTHER" id="PTHR10357">
    <property type="entry name" value="ALPHA-AMYLASE FAMILY MEMBER"/>
    <property type="match status" value="1"/>
</dbReference>
<sequence>MRPYRIPAATYRLQFHHGFGFSQAWSLVIYLYELGISDIYASPLFKARKGSLHGYSVTNPLELNPEIGSKKSFDNLVRKLKSRGMGLVLDIVPNHMAISGDNPWWMDVLESGPGSPYAVFFDINWFPPQPSLQGKVLLPILGKPYGQALEDQELVLKLDQDGFAVHYWDHKFPLDPRTYQAVLKYRLEELEKALGAGNPAFLALVGLIAQIENLPPRQAASLKKLRERQRAKEIIKERLWLLYQGSPEVRVFLDANLKIFNGRRGDPASFELLDNLLADQAYRLAYWQVALEVINYRRFFSINDLIGIRVEDTRVFDATHELLFKLAAEDKISGVRIDHLDGLYDPPGYLALLQNRLASLAKTQTAESGAYVVVEKILEAGEKLPEDWPVAGTTGYDFLDLVGGLFVEPEGYSQLQQIYAEFTGDPSDFRTVVYDKKKLIMASLFGGEIQSLGYQLGLLADEERTARDIPHSALTRSLFEVTACLPVYRTYIRSYEVSDRDRAYLEQAVKEARERNPWLHPGAFDFLQRVLTLDYPLHFPEEKKQNWLRFVMRWQQFTGPVMAKGQEDTALYVYNPLISLNEVGTSMGPVSVEEFHRLNRERLQQWPHTMNATSTHDTKRSEDVRLRLHVLSEIPGQWATALERWRRFNHKYKVNLGEIEAPEARDEVMLYQTLLGIWPLAQEEVPGLGPRLKEYLVKAVREAKVHSRWISPNPDYEKAITDFADKILASGTDNEFLPDFLAFQRRLAYLGALNSLSQVLLKIASPGVPDFYQGTELWNLSLVDPDNRRAVDFQKRRFYLDEVKDLESKKPKDMLADLLSRWRDGRIKLYLTYKALNFRRQNLELFQTGDYLPIGASGPHKDRVVAFARRRGQTWALVVVPRLLAKLVEAGSEEGPLGSGTWGQTGLILHQDAPLTWQNVLTQESLKISRQGALKTLALKQVFASFPVALLAGVAEAQA</sequence>
<dbReference type="EMBL" id="DTHB01000042">
    <property type="protein sequence ID" value="HGB14617.1"/>
    <property type="molecule type" value="Genomic_DNA"/>
</dbReference>
<dbReference type="InterPro" id="IPR006047">
    <property type="entry name" value="GH13_cat_dom"/>
</dbReference>
<accession>A0A7C3WT47</accession>
<feature type="domain" description="Glycosyl hydrolase family 13 catalytic" evidence="1">
    <location>
        <begin position="19"/>
        <end position="493"/>
    </location>
</feature>
<dbReference type="NCBIfam" id="TIGR02401">
    <property type="entry name" value="trehalose_TreY"/>
    <property type="match status" value="1"/>
</dbReference>
<proteinExistence type="predicted"/>